<evidence type="ECO:0000313" key="1">
    <source>
        <dbReference type="EMBL" id="QDV20525.1"/>
    </source>
</evidence>
<gene>
    <name evidence="1" type="ORF">Pan153_52000</name>
</gene>
<reference evidence="1 2" key="1">
    <citation type="submission" date="2019-02" db="EMBL/GenBank/DDBJ databases">
        <title>Deep-cultivation of Planctomycetes and their phenomic and genomic characterization uncovers novel biology.</title>
        <authorList>
            <person name="Wiegand S."/>
            <person name="Jogler M."/>
            <person name="Boedeker C."/>
            <person name="Pinto D."/>
            <person name="Vollmers J."/>
            <person name="Rivas-Marin E."/>
            <person name="Kohn T."/>
            <person name="Peeters S.H."/>
            <person name="Heuer A."/>
            <person name="Rast P."/>
            <person name="Oberbeckmann S."/>
            <person name="Bunk B."/>
            <person name="Jeske O."/>
            <person name="Meyerdierks A."/>
            <person name="Storesund J.E."/>
            <person name="Kallscheuer N."/>
            <person name="Luecker S."/>
            <person name="Lage O.M."/>
            <person name="Pohl T."/>
            <person name="Merkel B.J."/>
            <person name="Hornburger P."/>
            <person name="Mueller R.-W."/>
            <person name="Bruemmer F."/>
            <person name="Labrenz M."/>
            <person name="Spormann A.M."/>
            <person name="Op den Camp H."/>
            <person name="Overmann J."/>
            <person name="Amann R."/>
            <person name="Jetten M.S.M."/>
            <person name="Mascher T."/>
            <person name="Medema M.H."/>
            <person name="Devos D.P."/>
            <person name="Kaster A.-K."/>
            <person name="Ovreas L."/>
            <person name="Rohde M."/>
            <person name="Galperin M.Y."/>
            <person name="Jogler C."/>
        </authorList>
    </citation>
    <scope>NUCLEOTIDE SEQUENCE [LARGE SCALE GENOMIC DNA]</scope>
    <source>
        <strain evidence="1 2">Pan153</strain>
    </source>
</reference>
<organism evidence="1 2">
    <name type="scientific">Gimesia panareensis</name>
    <dbReference type="NCBI Taxonomy" id="2527978"/>
    <lineage>
        <taxon>Bacteria</taxon>
        <taxon>Pseudomonadati</taxon>
        <taxon>Planctomycetota</taxon>
        <taxon>Planctomycetia</taxon>
        <taxon>Planctomycetales</taxon>
        <taxon>Planctomycetaceae</taxon>
        <taxon>Gimesia</taxon>
    </lineage>
</organism>
<dbReference type="EMBL" id="CP036317">
    <property type="protein sequence ID" value="QDV20525.1"/>
    <property type="molecule type" value="Genomic_DNA"/>
</dbReference>
<sequence>MTPDSLTHKYKIGEDFMSKTRITFTASDENGLSYRILVLPLEKGRITPRADDLQQNSLPESFELRTADGRDVVRLEKGVYEIQGSPLIRVVSDVLDAP</sequence>
<proteinExistence type="predicted"/>
<name>A0A518FW04_9PLAN</name>
<accession>A0A518FW04</accession>
<evidence type="ECO:0000313" key="2">
    <source>
        <dbReference type="Proteomes" id="UP000320839"/>
    </source>
</evidence>
<dbReference type="AlphaFoldDB" id="A0A518FW04"/>
<protein>
    <submittedName>
        <fullName evidence="1">Uncharacterized protein</fullName>
    </submittedName>
</protein>
<dbReference type="Proteomes" id="UP000320839">
    <property type="component" value="Chromosome"/>
</dbReference>